<feature type="region of interest" description="Disordered" evidence="8">
    <location>
        <begin position="1"/>
        <end position="43"/>
    </location>
</feature>
<keyword evidence="3" id="KW-0479">Metal-binding</keyword>
<dbReference type="GO" id="GO:0004656">
    <property type="term" value="F:procollagen-proline 4-dioxygenase activity"/>
    <property type="evidence" value="ECO:0007669"/>
    <property type="project" value="UniProtKB-EC"/>
</dbReference>
<evidence type="ECO:0000313" key="10">
    <source>
        <dbReference type="EMBL" id="KAK3264926.1"/>
    </source>
</evidence>
<comment type="caution">
    <text evidence="10">The sequence shown here is derived from an EMBL/GenBank/DDBJ whole genome shotgun (WGS) entry which is preliminary data.</text>
</comment>
<proteinExistence type="predicted"/>
<feature type="domain" description="Fe2OG dioxygenase" evidence="9">
    <location>
        <begin position="190"/>
        <end position="302"/>
    </location>
</feature>
<dbReference type="Gene3D" id="2.60.120.620">
    <property type="entry name" value="q2cbj1_9rhob like domain"/>
    <property type="match status" value="1"/>
</dbReference>
<accession>A0AAE0FRZ6</accession>
<evidence type="ECO:0000313" key="11">
    <source>
        <dbReference type="Proteomes" id="UP001190700"/>
    </source>
</evidence>
<dbReference type="InterPro" id="IPR005123">
    <property type="entry name" value="Oxoglu/Fe-dep_dioxygenase_dom"/>
</dbReference>
<evidence type="ECO:0000256" key="2">
    <source>
        <dbReference type="ARBA" id="ARBA00004648"/>
    </source>
</evidence>
<evidence type="ECO:0000256" key="6">
    <source>
        <dbReference type="ARBA" id="ARBA00023004"/>
    </source>
</evidence>
<dbReference type="InterPro" id="IPR006620">
    <property type="entry name" value="Pro_4_hyd_alph"/>
</dbReference>
<dbReference type="InterPro" id="IPR045054">
    <property type="entry name" value="P4HA-like"/>
</dbReference>
<comment type="subcellular location">
    <subcellularLocation>
        <location evidence="2">Endoplasmic reticulum membrane</location>
        <topology evidence="2">Single-pass type II membrane protein</topology>
    </subcellularLocation>
</comment>
<dbReference type="Pfam" id="PF13640">
    <property type="entry name" value="2OG-FeII_Oxy_3"/>
    <property type="match status" value="1"/>
</dbReference>
<keyword evidence="11" id="KW-1185">Reference proteome</keyword>
<dbReference type="GO" id="GO:0005789">
    <property type="term" value="C:endoplasmic reticulum membrane"/>
    <property type="evidence" value="ECO:0007669"/>
    <property type="project" value="UniProtKB-SubCell"/>
</dbReference>
<comment type="cofactor">
    <cofactor evidence="1">
        <name>L-ascorbate</name>
        <dbReference type="ChEBI" id="CHEBI:38290"/>
    </cofactor>
</comment>
<dbReference type="InterPro" id="IPR044862">
    <property type="entry name" value="Pro_4_hyd_alph_FE2OG_OXY"/>
</dbReference>
<dbReference type="PROSITE" id="PS51471">
    <property type="entry name" value="FE2OG_OXY"/>
    <property type="match status" value="1"/>
</dbReference>
<evidence type="ECO:0000256" key="3">
    <source>
        <dbReference type="ARBA" id="ARBA00022723"/>
    </source>
</evidence>
<evidence type="ECO:0000256" key="4">
    <source>
        <dbReference type="ARBA" id="ARBA00022964"/>
    </source>
</evidence>
<protein>
    <recommendedName>
        <fullName evidence="9">Fe2OG dioxygenase domain-containing protein</fullName>
    </recommendedName>
</protein>
<keyword evidence="6" id="KW-0408">Iron</keyword>
<evidence type="ECO:0000256" key="7">
    <source>
        <dbReference type="ARBA" id="ARBA00049169"/>
    </source>
</evidence>
<sequence length="302" mass="32952">MHPCPAHVRNTGAADRTSPTAETLSVEHTKTGQTPSAADSSAMDLSPAQLTEWLWNNFSRSIDSDDKIEQPAVSVADTGSWITSFTAEGNDFDHKKVRARELPGGLDGCGLVLENVLTRKECQRIIAKTEGLGYGLLGRGKTGAAYRGNQRVQMDDVTGALGAEIWRRISEYVPTADVLPDEEGVWGAEGLNSRFRFAKYSAGEGFAKHVDKPTIFEPERCSILTVNIYLNDLAPEQGGRTRFYTKPGGFGQPAVSAGGCAGSLVLFKQAVVEHSPWHDGERLEHGLKYLMRTDVIYNKVPR</sequence>
<dbReference type="Proteomes" id="UP001190700">
    <property type="component" value="Unassembled WGS sequence"/>
</dbReference>
<organism evidence="10 11">
    <name type="scientific">Cymbomonas tetramitiformis</name>
    <dbReference type="NCBI Taxonomy" id="36881"/>
    <lineage>
        <taxon>Eukaryota</taxon>
        <taxon>Viridiplantae</taxon>
        <taxon>Chlorophyta</taxon>
        <taxon>Pyramimonadophyceae</taxon>
        <taxon>Pyramimonadales</taxon>
        <taxon>Pyramimonadaceae</taxon>
        <taxon>Cymbomonas</taxon>
    </lineage>
</organism>
<evidence type="ECO:0000256" key="8">
    <source>
        <dbReference type="SAM" id="MobiDB-lite"/>
    </source>
</evidence>
<comment type="catalytic activity">
    <reaction evidence="7">
        <text>L-prolyl-[collagen] + 2-oxoglutarate + O2 = trans-4-hydroxy-L-prolyl-[collagen] + succinate + CO2</text>
        <dbReference type="Rhea" id="RHEA:18945"/>
        <dbReference type="Rhea" id="RHEA-COMP:11676"/>
        <dbReference type="Rhea" id="RHEA-COMP:11680"/>
        <dbReference type="ChEBI" id="CHEBI:15379"/>
        <dbReference type="ChEBI" id="CHEBI:16526"/>
        <dbReference type="ChEBI" id="CHEBI:16810"/>
        <dbReference type="ChEBI" id="CHEBI:30031"/>
        <dbReference type="ChEBI" id="CHEBI:50342"/>
        <dbReference type="ChEBI" id="CHEBI:61965"/>
        <dbReference type="EC" id="1.14.11.2"/>
    </reaction>
</comment>
<keyword evidence="4" id="KW-0223">Dioxygenase</keyword>
<dbReference type="EMBL" id="LGRX02014266">
    <property type="protein sequence ID" value="KAK3264926.1"/>
    <property type="molecule type" value="Genomic_DNA"/>
</dbReference>
<dbReference type="PANTHER" id="PTHR10869:SF246">
    <property type="entry name" value="TRANSMEMBRANE PROLYL 4-HYDROXYLASE"/>
    <property type="match status" value="1"/>
</dbReference>
<dbReference type="AlphaFoldDB" id="A0AAE0FRZ6"/>
<reference evidence="10 11" key="1">
    <citation type="journal article" date="2015" name="Genome Biol. Evol.">
        <title>Comparative Genomics of a Bacterivorous Green Alga Reveals Evolutionary Causalities and Consequences of Phago-Mixotrophic Mode of Nutrition.</title>
        <authorList>
            <person name="Burns J.A."/>
            <person name="Paasch A."/>
            <person name="Narechania A."/>
            <person name="Kim E."/>
        </authorList>
    </citation>
    <scope>NUCLEOTIDE SEQUENCE [LARGE SCALE GENOMIC DNA]</scope>
    <source>
        <strain evidence="10 11">PLY_AMNH</strain>
    </source>
</reference>
<evidence type="ECO:0000256" key="5">
    <source>
        <dbReference type="ARBA" id="ARBA00023002"/>
    </source>
</evidence>
<name>A0AAE0FRZ6_9CHLO</name>
<evidence type="ECO:0000256" key="1">
    <source>
        <dbReference type="ARBA" id="ARBA00001961"/>
    </source>
</evidence>
<dbReference type="SMART" id="SM00702">
    <property type="entry name" value="P4Hc"/>
    <property type="match status" value="1"/>
</dbReference>
<evidence type="ECO:0000259" key="9">
    <source>
        <dbReference type="PROSITE" id="PS51471"/>
    </source>
</evidence>
<dbReference type="GO" id="GO:0005506">
    <property type="term" value="F:iron ion binding"/>
    <property type="evidence" value="ECO:0007669"/>
    <property type="project" value="InterPro"/>
</dbReference>
<gene>
    <name evidence="10" type="ORF">CYMTET_26363</name>
</gene>
<dbReference type="PANTHER" id="PTHR10869">
    <property type="entry name" value="PROLYL 4-HYDROXYLASE ALPHA SUBUNIT"/>
    <property type="match status" value="1"/>
</dbReference>
<keyword evidence="5" id="KW-0560">Oxidoreductase</keyword>
<dbReference type="GO" id="GO:0031418">
    <property type="term" value="F:L-ascorbic acid binding"/>
    <property type="evidence" value="ECO:0007669"/>
    <property type="project" value="InterPro"/>
</dbReference>